<dbReference type="EMBL" id="BAAAHG010000025">
    <property type="protein sequence ID" value="GAA0916559.1"/>
    <property type="molecule type" value="Genomic_DNA"/>
</dbReference>
<organism evidence="1 2">
    <name type="scientific">Streptomyces thermoalcalitolerans</name>
    <dbReference type="NCBI Taxonomy" id="65605"/>
    <lineage>
        <taxon>Bacteria</taxon>
        <taxon>Bacillati</taxon>
        <taxon>Actinomycetota</taxon>
        <taxon>Actinomycetes</taxon>
        <taxon>Kitasatosporales</taxon>
        <taxon>Streptomycetaceae</taxon>
        <taxon>Streptomyces</taxon>
    </lineage>
</organism>
<dbReference type="Gene3D" id="2.120.10.70">
    <property type="entry name" value="Fucose-specific lectin"/>
    <property type="match status" value="1"/>
</dbReference>
<gene>
    <name evidence="1" type="ORF">GCM10009549_32860</name>
</gene>
<accession>A0ABN1NTY9</accession>
<comment type="caution">
    <text evidence="1">The sequence shown here is derived from an EMBL/GenBank/DDBJ whole genome shotgun (WGS) entry which is preliminary data.</text>
</comment>
<sequence length="52" mass="5977">MTVKEMISVVSWGEDRLDVFGIGTDSQMHHRHWDGSKWQPEQGWKSLGGTFT</sequence>
<dbReference type="RefSeq" id="WP_344050296.1">
    <property type="nucleotide sequence ID" value="NZ_BAAAHG010000025.1"/>
</dbReference>
<name>A0ABN1NTY9_9ACTN</name>
<dbReference type="SUPFAM" id="SSF89372">
    <property type="entry name" value="Fucose-specific lectin"/>
    <property type="match status" value="1"/>
</dbReference>
<protein>
    <submittedName>
        <fullName evidence="1">Uncharacterized protein</fullName>
    </submittedName>
</protein>
<keyword evidence="2" id="KW-1185">Reference proteome</keyword>
<evidence type="ECO:0000313" key="1">
    <source>
        <dbReference type="EMBL" id="GAA0916559.1"/>
    </source>
</evidence>
<reference evidence="1 2" key="1">
    <citation type="journal article" date="2019" name="Int. J. Syst. Evol. Microbiol.">
        <title>The Global Catalogue of Microorganisms (GCM) 10K type strain sequencing project: providing services to taxonomists for standard genome sequencing and annotation.</title>
        <authorList>
            <consortium name="The Broad Institute Genomics Platform"/>
            <consortium name="The Broad Institute Genome Sequencing Center for Infectious Disease"/>
            <person name="Wu L."/>
            <person name="Ma J."/>
        </authorList>
    </citation>
    <scope>NUCLEOTIDE SEQUENCE [LARGE SCALE GENOMIC DNA]</scope>
    <source>
        <strain evidence="1 2">JCM 10673</strain>
    </source>
</reference>
<dbReference type="Pfam" id="PF03984">
    <property type="entry name" value="DUF346"/>
    <property type="match status" value="1"/>
</dbReference>
<evidence type="ECO:0000313" key="2">
    <source>
        <dbReference type="Proteomes" id="UP001501005"/>
    </source>
</evidence>
<dbReference type="InterPro" id="IPR007132">
    <property type="entry name" value="DUF346"/>
</dbReference>
<proteinExistence type="predicted"/>
<dbReference type="Proteomes" id="UP001501005">
    <property type="component" value="Unassembled WGS sequence"/>
</dbReference>